<dbReference type="GO" id="GO:0004673">
    <property type="term" value="F:protein histidine kinase activity"/>
    <property type="evidence" value="ECO:0007669"/>
    <property type="project" value="UniProtKB-EC"/>
</dbReference>
<sequence>MDDLREEFIAETRETLEILAGQLVQWEKDPSDKSLIDSAFRFVHTVKGSCGFLDLPRLLRLSHAAEELLSHARDEQIVVSSDMVTPVLAVIDRISELTEALESGEPVFDNDATLIDAMLAFLPDKGTPAIPAAAIRQLHQDEPGEAIDEAASASKTRTVRVSLTLLDKLMNGISDLVLARNEVSRQLRRVGSDNEIDQAFGRLSSTVAEMRDAIGMMRMQHIDRLFSTLPRLLRDICIELGKQIELTVEGSEVEVDREMVEALRDPLTHILRNAADHGIEDPEQRRSVGKDPVGHIRVVARQSGNQILIEISDDGRGIDVEKLGQRAIARKLLTSSQWQNMPERAKLETIFAPGLSTAEAVTSISGRGVGMDVVRTNMHAIGGSIDLENYEGQGLKITLRLPLTLSIIAGLSLRAGGQIYGISRSAVVEIVSVSNRSVEIEEIGGMPVAKVRGERLAYAKLETILGVAEMEGSQSARSLVIIKPAVGATFALDVEAVVDNEELVVKPGAPLIMATGLYAGTSLPDNGKPMLLLDASGLAAEIGVEQDLFEMANRNQVTDAEQNKQDADSGLLFQTLDGTVQAIRLAVVDRIEDVDGSAFHQVGGRLCVSVEQVLYDAKGLKTLPDAGATVKMLRLSDGSTSVFLAVADVIDIFALDREIAPSLLPEVYEGIVHVDGKPVEVLNSYSFFEARPGENPIGISQRPLCFVDASCDDGWAQNILAPLLSASGYEVSFDPTDQSRAAVVLANGANTQKTVGDGRVVALRDSLQVKDEERGSIYRYDRLGLLSAIESKIAGAR</sequence>
<evidence type="ECO:0000313" key="11">
    <source>
        <dbReference type="EMBL" id="MFD1766362.1"/>
    </source>
</evidence>
<dbReference type="PANTHER" id="PTHR43395:SF1">
    <property type="entry name" value="CHEMOTAXIS PROTEIN CHEA"/>
    <property type="match status" value="1"/>
</dbReference>
<dbReference type="PROSITE" id="PS50851">
    <property type="entry name" value="CHEW"/>
    <property type="match status" value="1"/>
</dbReference>
<dbReference type="Pfam" id="PF02518">
    <property type="entry name" value="HATPase_c"/>
    <property type="match status" value="1"/>
</dbReference>
<reference evidence="12" key="1">
    <citation type="journal article" date="2019" name="Int. J. Syst. Evol. Microbiol.">
        <title>The Global Catalogue of Microorganisms (GCM) 10K type strain sequencing project: providing services to taxonomists for standard genome sequencing and annotation.</title>
        <authorList>
            <consortium name="The Broad Institute Genomics Platform"/>
            <consortium name="The Broad Institute Genome Sequencing Center for Infectious Disease"/>
            <person name="Wu L."/>
            <person name="Ma J."/>
        </authorList>
    </citation>
    <scope>NUCLEOTIDE SEQUENCE [LARGE SCALE GENOMIC DNA]</scope>
    <source>
        <strain evidence="12">CGMCC 1.12449</strain>
    </source>
</reference>
<proteinExistence type="predicted"/>
<evidence type="ECO:0000256" key="4">
    <source>
        <dbReference type="ARBA" id="ARBA00022679"/>
    </source>
</evidence>
<keyword evidence="4 11" id="KW-0808">Transferase</keyword>
<dbReference type="InterPro" id="IPR051315">
    <property type="entry name" value="Bact_Chemotaxis_CheA"/>
</dbReference>
<dbReference type="SUPFAM" id="SSF47226">
    <property type="entry name" value="Histidine-containing phosphotransfer domain, HPT domain"/>
    <property type="match status" value="1"/>
</dbReference>
<dbReference type="Gene3D" id="3.30.565.10">
    <property type="entry name" value="Histidine kinase-like ATPase, C-terminal domain"/>
    <property type="match status" value="1"/>
</dbReference>
<comment type="caution">
    <text evidence="11">The sequence shown here is derived from an EMBL/GenBank/DDBJ whole genome shotgun (WGS) entry which is preliminary data.</text>
</comment>
<organism evidence="11 12">
    <name type="scientific">Sphingorhabdus buctiana</name>
    <dbReference type="NCBI Taxonomy" id="1508805"/>
    <lineage>
        <taxon>Bacteria</taxon>
        <taxon>Pseudomonadati</taxon>
        <taxon>Pseudomonadota</taxon>
        <taxon>Alphaproteobacteria</taxon>
        <taxon>Sphingomonadales</taxon>
        <taxon>Sphingomonadaceae</taxon>
        <taxon>Sphingorhabdus</taxon>
    </lineage>
</organism>
<dbReference type="InterPro" id="IPR004358">
    <property type="entry name" value="Sig_transdc_His_kin-like_C"/>
</dbReference>
<gene>
    <name evidence="11" type="ORF">ACFSAG_05850</name>
</gene>
<dbReference type="PRINTS" id="PR00344">
    <property type="entry name" value="BCTRLSENSOR"/>
</dbReference>
<dbReference type="SMART" id="SM00387">
    <property type="entry name" value="HATPase_c"/>
    <property type="match status" value="1"/>
</dbReference>
<dbReference type="InterPro" id="IPR005467">
    <property type="entry name" value="His_kinase_dom"/>
</dbReference>
<dbReference type="InterPro" id="IPR008207">
    <property type="entry name" value="Sig_transdc_His_kin_Hpt_dom"/>
</dbReference>
<dbReference type="Gene3D" id="1.10.287.560">
    <property type="entry name" value="Histidine kinase CheA-like, homodimeric domain"/>
    <property type="match status" value="1"/>
</dbReference>
<dbReference type="SMART" id="SM00260">
    <property type="entry name" value="CheW"/>
    <property type="match status" value="1"/>
</dbReference>
<dbReference type="InterPro" id="IPR002545">
    <property type="entry name" value="CheW-lke_dom"/>
</dbReference>
<evidence type="ECO:0000259" key="9">
    <source>
        <dbReference type="PROSITE" id="PS50851"/>
    </source>
</evidence>
<keyword evidence="12" id="KW-1185">Reference proteome</keyword>
<dbReference type="InterPro" id="IPR036890">
    <property type="entry name" value="HATPase_C_sf"/>
</dbReference>
<dbReference type="SUPFAM" id="SSF47384">
    <property type="entry name" value="Homodimeric domain of signal transducing histidine kinase"/>
    <property type="match status" value="1"/>
</dbReference>
<dbReference type="Proteomes" id="UP001597215">
    <property type="component" value="Unassembled WGS sequence"/>
</dbReference>
<evidence type="ECO:0000259" key="10">
    <source>
        <dbReference type="PROSITE" id="PS50894"/>
    </source>
</evidence>
<dbReference type="EMBL" id="JBHUEL010000004">
    <property type="protein sequence ID" value="MFD1766362.1"/>
    <property type="molecule type" value="Genomic_DNA"/>
</dbReference>
<dbReference type="CDD" id="cd00088">
    <property type="entry name" value="HPT"/>
    <property type="match status" value="1"/>
</dbReference>
<dbReference type="PROSITE" id="PS50894">
    <property type="entry name" value="HPT"/>
    <property type="match status" value="1"/>
</dbReference>
<evidence type="ECO:0000259" key="8">
    <source>
        <dbReference type="PROSITE" id="PS50109"/>
    </source>
</evidence>
<dbReference type="InterPro" id="IPR003594">
    <property type="entry name" value="HATPase_dom"/>
</dbReference>
<keyword evidence="3 7" id="KW-0597">Phosphoprotein</keyword>
<dbReference type="InterPro" id="IPR037006">
    <property type="entry name" value="CheA-like_homodim_sf"/>
</dbReference>
<dbReference type="InterPro" id="IPR004105">
    <property type="entry name" value="CheA-like_dim"/>
</dbReference>
<feature type="domain" description="HPt" evidence="10">
    <location>
        <begin position="1"/>
        <end position="101"/>
    </location>
</feature>
<dbReference type="PROSITE" id="PS50109">
    <property type="entry name" value="HIS_KIN"/>
    <property type="match status" value="1"/>
</dbReference>
<dbReference type="InterPro" id="IPR036061">
    <property type="entry name" value="CheW-like_dom_sf"/>
</dbReference>
<feature type="modified residue" description="Phosphohistidine" evidence="7">
    <location>
        <position position="44"/>
    </location>
</feature>
<feature type="domain" description="Histidine kinase" evidence="8">
    <location>
        <begin position="164"/>
        <end position="405"/>
    </location>
</feature>
<keyword evidence="5" id="KW-0418">Kinase</keyword>
<dbReference type="InterPro" id="IPR036097">
    <property type="entry name" value="HisK_dim/P_sf"/>
</dbReference>
<keyword evidence="6" id="KW-0902">Two-component regulatory system</keyword>
<accession>A0ABW4MDE5</accession>
<comment type="catalytic activity">
    <reaction evidence="1">
        <text>ATP + protein L-histidine = ADP + protein N-phospho-L-histidine.</text>
        <dbReference type="EC" id="2.7.13.3"/>
    </reaction>
</comment>
<evidence type="ECO:0000256" key="1">
    <source>
        <dbReference type="ARBA" id="ARBA00000085"/>
    </source>
</evidence>
<evidence type="ECO:0000256" key="7">
    <source>
        <dbReference type="PROSITE-ProRule" id="PRU00110"/>
    </source>
</evidence>
<evidence type="ECO:0000313" key="12">
    <source>
        <dbReference type="Proteomes" id="UP001597215"/>
    </source>
</evidence>
<dbReference type="InterPro" id="IPR036641">
    <property type="entry name" value="HPT_dom_sf"/>
</dbReference>
<evidence type="ECO:0000256" key="3">
    <source>
        <dbReference type="ARBA" id="ARBA00022553"/>
    </source>
</evidence>
<dbReference type="RefSeq" id="WP_381512371.1">
    <property type="nucleotide sequence ID" value="NZ_JBHUEL010000004.1"/>
</dbReference>
<dbReference type="Gene3D" id="1.20.120.160">
    <property type="entry name" value="HPT domain"/>
    <property type="match status" value="1"/>
</dbReference>
<dbReference type="EC" id="2.7.13.3" evidence="2"/>
<dbReference type="SMART" id="SM00073">
    <property type="entry name" value="HPT"/>
    <property type="match status" value="1"/>
</dbReference>
<feature type="domain" description="CheW-like" evidence="9">
    <location>
        <begin position="407"/>
        <end position="544"/>
    </location>
</feature>
<dbReference type="PANTHER" id="PTHR43395">
    <property type="entry name" value="SENSOR HISTIDINE KINASE CHEA"/>
    <property type="match status" value="1"/>
</dbReference>
<dbReference type="SUPFAM" id="SSF50341">
    <property type="entry name" value="CheW-like"/>
    <property type="match status" value="1"/>
</dbReference>
<evidence type="ECO:0000256" key="5">
    <source>
        <dbReference type="ARBA" id="ARBA00022777"/>
    </source>
</evidence>
<protein>
    <recommendedName>
        <fullName evidence="2">histidine kinase</fullName>
        <ecNumber evidence="2">2.7.13.3</ecNumber>
    </recommendedName>
</protein>
<evidence type="ECO:0000256" key="6">
    <source>
        <dbReference type="ARBA" id="ARBA00023012"/>
    </source>
</evidence>
<dbReference type="Pfam" id="PF01584">
    <property type="entry name" value="CheW"/>
    <property type="match status" value="1"/>
</dbReference>
<dbReference type="SUPFAM" id="SSF55874">
    <property type="entry name" value="ATPase domain of HSP90 chaperone/DNA topoisomerase II/histidine kinase"/>
    <property type="match status" value="1"/>
</dbReference>
<dbReference type="SMART" id="SM01231">
    <property type="entry name" value="H-kinase_dim"/>
    <property type="match status" value="1"/>
</dbReference>
<dbReference type="Pfam" id="PF02895">
    <property type="entry name" value="H-kinase_dim"/>
    <property type="match status" value="1"/>
</dbReference>
<name>A0ABW4MDE5_9SPHN</name>
<dbReference type="Pfam" id="PF01627">
    <property type="entry name" value="Hpt"/>
    <property type="match status" value="1"/>
</dbReference>
<evidence type="ECO:0000256" key="2">
    <source>
        <dbReference type="ARBA" id="ARBA00012438"/>
    </source>
</evidence>